<comment type="caution">
    <text evidence="1">The sequence shown here is derived from an EMBL/GenBank/DDBJ whole genome shotgun (WGS) entry which is preliminary data.</text>
</comment>
<protein>
    <submittedName>
        <fullName evidence="1">DUF2480 family protein</fullName>
    </submittedName>
</protein>
<keyword evidence="2" id="KW-1185">Reference proteome</keyword>
<name>A0ABW9J309_9SPHI</name>
<dbReference type="Pfam" id="PF10652">
    <property type="entry name" value="DUF2480"/>
    <property type="match status" value="1"/>
</dbReference>
<proteinExistence type="predicted"/>
<reference evidence="1 2" key="1">
    <citation type="submission" date="2024-12" db="EMBL/GenBank/DDBJ databases">
        <authorList>
            <person name="Hu S."/>
        </authorList>
    </citation>
    <scope>NUCLEOTIDE SEQUENCE [LARGE SCALE GENOMIC DNA]</scope>
    <source>
        <strain evidence="1 2">THG-T11</strain>
    </source>
</reference>
<dbReference type="InterPro" id="IPR018914">
    <property type="entry name" value="DUF2480"/>
</dbReference>
<dbReference type="EMBL" id="SSHJ02000001">
    <property type="protein sequence ID" value="MFN0254405.1"/>
    <property type="molecule type" value="Genomic_DNA"/>
</dbReference>
<evidence type="ECO:0000313" key="1">
    <source>
        <dbReference type="EMBL" id="MFN0254405.1"/>
    </source>
</evidence>
<organism evidence="1 2">
    <name type="scientific">Pedobacter ureilyticus</name>
    <dbReference type="NCBI Taxonomy" id="1393051"/>
    <lineage>
        <taxon>Bacteria</taxon>
        <taxon>Pseudomonadati</taxon>
        <taxon>Bacteroidota</taxon>
        <taxon>Sphingobacteriia</taxon>
        <taxon>Sphingobacteriales</taxon>
        <taxon>Sphingobacteriaceae</taxon>
        <taxon>Pedobacter</taxon>
    </lineage>
</organism>
<dbReference type="RefSeq" id="WP_138721562.1">
    <property type="nucleotide sequence ID" value="NZ_SSHJ02000001.1"/>
</dbReference>
<sequence length="164" mass="18998">MEKFINKVEASGIIAFDLFDFRPTEEFVGLDIKDMLYMEMIIKEKEFKAMVKEMDFTVFTGKAVAIYCSVDTVIPSWVYMVLADKLCGVAAYFNFNTVRSLELEMWYANVLKTDLSPYKDQKVVVRARPEILPALYMLATDRLRPIVKALMYGEIGMPKVIYKR</sequence>
<accession>A0ABW9J309</accession>
<dbReference type="Proteomes" id="UP001517247">
    <property type="component" value="Unassembled WGS sequence"/>
</dbReference>
<gene>
    <name evidence="1" type="ORF">E6A44_002415</name>
</gene>
<evidence type="ECO:0000313" key="2">
    <source>
        <dbReference type="Proteomes" id="UP001517247"/>
    </source>
</evidence>